<dbReference type="OrthoDB" id="662444at2"/>
<dbReference type="EMBL" id="QJTC01000003">
    <property type="protein sequence ID" value="PYE79016.1"/>
    <property type="molecule type" value="Genomic_DNA"/>
</dbReference>
<dbReference type="RefSeq" id="WP_110464545.1">
    <property type="nucleotide sequence ID" value="NZ_JAMOFZ010000003.1"/>
</dbReference>
<reference evidence="1 2" key="1">
    <citation type="submission" date="2018-06" db="EMBL/GenBank/DDBJ databases">
        <title>Genomic Encyclopedia of Type Strains, Phase III (KMG-III): the genomes of soil and plant-associated and newly described type strains.</title>
        <authorList>
            <person name="Whitman W."/>
        </authorList>
    </citation>
    <scope>NUCLEOTIDE SEQUENCE [LARGE SCALE GENOMIC DNA]</scope>
    <source>
        <strain evidence="1 2">CECT 7646</strain>
    </source>
</reference>
<name>A0A318SJ34_9BURK</name>
<evidence type="ECO:0000313" key="1">
    <source>
        <dbReference type="EMBL" id="PYE79016.1"/>
    </source>
</evidence>
<organism evidence="1 2">
    <name type="scientific">Xylophilus ampelinus</name>
    <dbReference type="NCBI Taxonomy" id="54067"/>
    <lineage>
        <taxon>Bacteria</taxon>
        <taxon>Pseudomonadati</taxon>
        <taxon>Pseudomonadota</taxon>
        <taxon>Betaproteobacteria</taxon>
        <taxon>Burkholderiales</taxon>
        <taxon>Xylophilus</taxon>
    </lineage>
</organism>
<accession>A0A318SJ34</accession>
<protein>
    <submittedName>
        <fullName evidence="1">Uncharacterized protein</fullName>
    </submittedName>
</protein>
<sequence length="169" mass="19958">MVELRAQHLKPRVEQLEDSWLVRIREKGHKPLSITFNSRKEAEGYVRRTTEERSRGLFTDYTISHKVTLAQLMVRYLLDEAPRHKSRQVLAYSIEGWLADSGPAGVPLVEEYYQELHRRDRPVRERKFQMRKSSDELTWIHKPLADITTVDIESCITDRLDVVVNRPEF</sequence>
<gene>
    <name evidence="1" type="ORF">DFQ15_1032</name>
</gene>
<dbReference type="AlphaFoldDB" id="A0A318SJ34"/>
<comment type="caution">
    <text evidence="1">The sequence shown here is derived from an EMBL/GenBank/DDBJ whole genome shotgun (WGS) entry which is preliminary data.</text>
</comment>
<keyword evidence="2" id="KW-1185">Reference proteome</keyword>
<proteinExistence type="predicted"/>
<evidence type="ECO:0000313" key="2">
    <source>
        <dbReference type="Proteomes" id="UP000247540"/>
    </source>
</evidence>
<dbReference type="Proteomes" id="UP000247540">
    <property type="component" value="Unassembled WGS sequence"/>
</dbReference>